<keyword evidence="3" id="KW-1185">Reference proteome</keyword>
<feature type="compositionally biased region" description="Low complexity" evidence="1">
    <location>
        <begin position="101"/>
        <end position="118"/>
    </location>
</feature>
<sequence length="268" mass="29969">MRMLESAWSNVTKATIANCWKHAKICPNKTSTADVTQAAWDVILTFARSESMSLPQAEQALEHILGTDYHPKDWQPALDAVMICEGDSFQAESAIQKLMPSEETVSPESASPSSGSSPIQHKQFPVDRHMRKAEEALSETLKDMSKCHCIRGPAPSLDNILNPLIEQQDPGTAILGFSDGDNTTEVLEHMENLDKEELEAVKEENEPEFEFDRKEAMAAAELLERIARNRPDLDSRLTLGTQLRSLRLALSKEVEDGKKQTEISQYFK</sequence>
<organism evidence="2 3">
    <name type="scientific">Mycena citricolor</name>
    <dbReference type="NCBI Taxonomy" id="2018698"/>
    <lineage>
        <taxon>Eukaryota</taxon>
        <taxon>Fungi</taxon>
        <taxon>Dikarya</taxon>
        <taxon>Basidiomycota</taxon>
        <taxon>Agaricomycotina</taxon>
        <taxon>Agaricomycetes</taxon>
        <taxon>Agaricomycetidae</taxon>
        <taxon>Agaricales</taxon>
        <taxon>Marasmiineae</taxon>
        <taxon>Mycenaceae</taxon>
        <taxon>Mycena</taxon>
    </lineage>
</organism>
<dbReference type="Proteomes" id="UP001295794">
    <property type="component" value="Unassembled WGS sequence"/>
</dbReference>
<proteinExistence type="predicted"/>
<feature type="region of interest" description="Disordered" evidence="1">
    <location>
        <begin position="98"/>
        <end position="127"/>
    </location>
</feature>
<dbReference type="EMBL" id="CAVNYO010000399">
    <property type="protein sequence ID" value="CAK5273887.1"/>
    <property type="molecule type" value="Genomic_DNA"/>
</dbReference>
<evidence type="ECO:0000256" key="1">
    <source>
        <dbReference type="SAM" id="MobiDB-lite"/>
    </source>
</evidence>
<accession>A0AAD2HGX8</accession>
<gene>
    <name evidence="2" type="ORF">MYCIT1_LOCUS20677</name>
</gene>
<comment type="caution">
    <text evidence="2">The sequence shown here is derived from an EMBL/GenBank/DDBJ whole genome shotgun (WGS) entry which is preliminary data.</text>
</comment>
<protein>
    <submittedName>
        <fullName evidence="2">Uncharacterized protein</fullName>
    </submittedName>
</protein>
<name>A0AAD2HGX8_9AGAR</name>
<dbReference type="AlphaFoldDB" id="A0AAD2HGX8"/>
<reference evidence="2" key="1">
    <citation type="submission" date="2023-11" db="EMBL/GenBank/DDBJ databases">
        <authorList>
            <person name="De Vega J J."/>
            <person name="De Vega J J."/>
        </authorList>
    </citation>
    <scope>NUCLEOTIDE SEQUENCE</scope>
</reference>
<evidence type="ECO:0000313" key="2">
    <source>
        <dbReference type="EMBL" id="CAK5273887.1"/>
    </source>
</evidence>
<evidence type="ECO:0000313" key="3">
    <source>
        <dbReference type="Proteomes" id="UP001295794"/>
    </source>
</evidence>